<feature type="transmembrane region" description="Helical" evidence="2">
    <location>
        <begin position="12"/>
        <end position="35"/>
    </location>
</feature>
<accession>A0AA87AMI4</accession>
<comment type="caution">
    <text evidence="3">The sequence shown here is derived from an EMBL/GenBank/DDBJ whole genome shotgun (WGS) entry which is preliminary data.</text>
</comment>
<evidence type="ECO:0000313" key="3">
    <source>
        <dbReference type="EMBL" id="EGF87893.1"/>
    </source>
</evidence>
<evidence type="ECO:0000313" key="4">
    <source>
        <dbReference type="Proteomes" id="UP000004773"/>
    </source>
</evidence>
<keyword evidence="2" id="KW-0472">Membrane</keyword>
<keyword evidence="2" id="KW-1133">Transmembrane helix</keyword>
<dbReference type="EMBL" id="ACRO01000022">
    <property type="protein sequence ID" value="EGF87893.1"/>
    <property type="molecule type" value="Genomic_DNA"/>
</dbReference>
<keyword evidence="2" id="KW-0812">Transmembrane</keyword>
<feature type="compositionally biased region" description="Polar residues" evidence="1">
    <location>
        <begin position="102"/>
        <end position="113"/>
    </location>
</feature>
<sequence>MKEDMKIMKKNKIMIYSILSCIIAIIIFLTISYFGKEEPVQKKDSSQSEKKQEQVEQTKDNKHDEDNNQSTEVKKEENSEKNDAESNNDKKEVIQNKEKTIIRNSGNESQKNAKIQDYNGKKLSDSEGVGTTGKVFNSQKEALDFGKQEVKKLTEGDKKPRQFSISKVTAKDGSLVGWTVDIFEDNSVEKIVSNPTEDTEKNKDKE</sequence>
<protein>
    <recommendedName>
        <fullName evidence="5">Sarcalumenin</fullName>
    </recommendedName>
</protein>
<feature type="region of interest" description="Disordered" evidence="1">
    <location>
        <begin position="38"/>
        <end position="134"/>
    </location>
</feature>
<evidence type="ECO:0000256" key="1">
    <source>
        <dbReference type="SAM" id="MobiDB-lite"/>
    </source>
</evidence>
<gene>
    <name evidence="3" type="ORF">HMPREF0428_01332</name>
</gene>
<proteinExistence type="predicted"/>
<feature type="compositionally biased region" description="Basic and acidic residues" evidence="1">
    <location>
        <begin position="38"/>
        <end position="101"/>
    </location>
</feature>
<evidence type="ECO:0000256" key="2">
    <source>
        <dbReference type="SAM" id="Phobius"/>
    </source>
</evidence>
<dbReference type="Proteomes" id="UP000004773">
    <property type="component" value="Unassembled WGS sequence"/>
</dbReference>
<dbReference type="AlphaFoldDB" id="A0AA87AMI4"/>
<evidence type="ECO:0008006" key="5">
    <source>
        <dbReference type="Google" id="ProtNLM"/>
    </source>
</evidence>
<organism evidence="3 4">
    <name type="scientific">Gemella haemolysans M341</name>
    <dbReference type="NCBI Taxonomy" id="562981"/>
    <lineage>
        <taxon>Bacteria</taxon>
        <taxon>Bacillati</taxon>
        <taxon>Bacillota</taxon>
        <taxon>Bacilli</taxon>
        <taxon>Bacillales</taxon>
        <taxon>Gemellaceae</taxon>
        <taxon>Gemella</taxon>
    </lineage>
</organism>
<name>A0AA87AMI4_9BACL</name>
<reference evidence="3 4" key="1">
    <citation type="submission" date="2011-03" db="EMBL/GenBank/DDBJ databases">
        <title>The Genome Sequence of Gemella haemolysans M341.</title>
        <authorList>
            <consortium name="The Broad Institute Genome Sequencing Platform"/>
            <consortium name="The Broad Institute Genome Sequencing Center for Infectious Disease"/>
            <person name="Earl A."/>
            <person name="Ward D."/>
            <person name="Feldgarden M."/>
            <person name="Gevers D."/>
            <person name="Sibley C.D."/>
            <person name="Field T.R."/>
            <person name="Grinwis M."/>
            <person name="Eshaghurshan C.S."/>
            <person name="Surette M.G."/>
            <person name="Young S.K."/>
            <person name="Zeng Q."/>
            <person name="Gargeya S."/>
            <person name="Fitzgerald M."/>
            <person name="Haas B."/>
            <person name="Abouelleil A."/>
            <person name="Alvarado L."/>
            <person name="Arachchi H.M."/>
            <person name="Berlin A."/>
            <person name="Brown A."/>
            <person name="Chapman S.B."/>
            <person name="Chen Z."/>
            <person name="Dunbar C."/>
            <person name="Freedman E."/>
            <person name="Gearin G."/>
            <person name="Gellesch M."/>
            <person name="Goldberg J."/>
            <person name="Griggs A."/>
            <person name="Gujja S."/>
            <person name="Heilman E.R."/>
            <person name="Heiman D."/>
            <person name="Howarth C."/>
            <person name="Larson L."/>
            <person name="Lui A."/>
            <person name="MacDonald P.J.P."/>
            <person name="Mehta T."/>
            <person name="Montmayeur A."/>
            <person name="Murphy C."/>
            <person name="Neiman D."/>
            <person name="Pearson M."/>
            <person name="Priest M."/>
            <person name="Roberts A."/>
            <person name="Saif S."/>
            <person name="Shea T."/>
            <person name="Shenoy N."/>
            <person name="Sisk P."/>
            <person name="Stolte C."/>
            <person name="Sykes S."/>
            <person name="White J."/>
            <person name="Yandava C."/>
            <person name="Wortman J."/>
            <person name="Nusbaum C."/>
            <person name="Birren B."/>
        </authorList>
    </citation>
    <scope>NUCLEOTIDE SEQUENCE [LARGE SCALE GENOMIC DNA]</scope>
    <source>
        <strain evidence="3 4">M341</strain>
    </source>
</reference>